<dbReference type="InterPro" id="IPR008334">
    <property type="entry name" value="5'-Nucleotdase_C"/>
</dbReference>
<dbReference type="EMBL" id="JADEWN010000003">
    <property type="protein sequence ID" value="MBE9189104.1"/>
    <property type="molecule type" value="Genomic_DNA"/>
</dbReference>
<dbReference type="InterPro" id="IPR055188">
    <property type="entry name" value="Choice_anch_I"/>
</dbReference>
<dbReference type="InterPro" id="IPR011049">
    <property type="entry name" value="Serralysin-like_metalloprot_C"/>
</dbReference>
<dbReference type="Gene3D" id="2.130.10.10">
    <property type="entry name" value="YVTN repeat-like/Quinoprotein amine dehydrogenase"/>
    <property type="match status" value="1"/>
</dbReference>
<dbReference type="PRINTS" id="PR01607">
    <property type="entry name" value="APYRASEFAMLY"/>
</dbReference>
<dbReference type="InterPro" id="IPR036907">
    <property type="entry name" value="5'-Nucleotdase_C_sf"/>
</dbReference>
<feature type="compositionally biased region" description="Basic and acidic residues" evidence="1">
    <location>
        <begin position="1027"/>
        <end position="1037"/>
    </location>
</feature>
<dbReference type="RefSeq" id="WP_193930230.1">
    <property type="nucleotide sequence ID" value="NZ_CAWPMZ010000072.1"/>
</dbReference>
<dbReference type="InterPro" id="IPR006146">
    <property type="entry name" value="5'-Nucleotdase_CS"/>
</dbReference>
<evidence type="ECO:0000256" key="1">
    <source>
        <dbReference type="SAM" id="MobiDB-lite"/>
    </source>
</evidence>
<sequence length="1348" mass="141532">MDSFKLQLLHATDLEAGISAVEDAPRFSAVVNGLRSELPEQTLLISSGDNYIPGPFLLASADPSLDEILGSAGAGRGDIAIVNAIGFDASALGNHEFDLGTGQVASVIAPDGDYPGTSFPYLSANLDFSEDANLSDLVVPEGQAPQPNSITKSVVFEVDGEIVGVVGATTPLLESISSPGDVIVSPPDPEDLNALAAEIQISVDNLTEQGVNKIILTSHLQQIALEQELATLLEGIDIIIAGGSDTILADESDRLRPGDEAADPYPILTESANGEPVAIVSTDGNYNYVGRLVAEFDDNGVLLSESIDPLTSGAYATDNQGVEDLRNLVANPDAVVADPDVVAITAAIQEVILEKDGNLFGSSDVFLNGEREDVRTQETNLGNLTADANLAAAQAVDDSVVISIKNGGGIRAPIGVVNPETGETLPTAANELTGKEAGDISQLDIENALRFNNELSLLTLTAEQLLAVIEHGVAATASGATPGQFPQVAGVSFSFDPDLESGNRVQSLVVEDADGNPSDVIVENGELVGNPDREFRIVTLNFLASGGDGYPFDQFAEANSERLNRVDLTDLNLASGTATFADPGTEQDALAEYLLANFVEEPYDIADVDPGQDSRIQNLNERSDTVITPLIDTSDAISLAPIGTYETGIFDEGAAEIVEYDPETQRLFVVNANSATLDVLDISDPTNIQALEAISLTSYGAVANSVDIFDGVLAVAVENEDTQLPGNAVFFDTDGKFLSSVEVGTLPDMLTFTPDGSKVLVANEGEPSDDYTVDPEGSVSIIDVSGGFENLTQNNVTTAGFTAFNDRKEELIAEGVRIFGPNATVAQDIEPEYITVSSDSTTAWIALQENNALGLLDIASGEVTDILPLGFKDHTLPENAFDASDRDDAINITNWPVFGIYQPDAIASYEVDGETFIITANEGDARDYDAYSEEARIEDLVLDPVAFPNAAELQAEEALGRLIVTTANGDTDSDGEYEELYVFGGRSFAIWTEEGELIYDSGDEFEQITAALYPQEFNSDNSENDSFDSRSDAKGPEPEGVTVGVIDDRTYAFIGLERIGGIMTYDVTDPTNPQFVQYINNRHFSGDTEAGTAGDLGVEGLTFISAEDSPNGKPLIVAANEVSGTTTVFEITVNSDGTPEPIGELIFGTETDDELFANISDTVFAGAGNDIVDASTGGGGNQLYGGDGDDELFAGSGDRLFGEAGNDILNAAVGSGGNRLYGGDGNDTLIGGTGDYAKRSAGGDRLFGGEGNDVLFAGQGDNLLNGGANTDQFWIAYNRLPDSVNTITDFQVGTDIIGIGGLAGVSSFSDLTLTQDGANTLINATDTDLAVLRGIQATALDSNSFVFA</sequence>
<dbReference type="SUPFAM" id="SSF51004">
    <property type="entry name" value="C-terminal (heme d1) domain of cytochrome cd1-nitrite reductase"/>
    <property type="match status" value="1"/>
</dbReference>
<evidence type="ECO:0000259" key="2">
    <source>
        <dbReference type="Pfam" id="PF02872"/>
    </source>
</evidence>
<feature type="region of interest" description="Disordered" evidence="1">
    <location>
        <begin position="1017"/>
        <end position="1042"/>
    </location>
</feature>
<dbReference type="InterPro" id="IPR011048">
    <property type="entry name" value="Haem_d1_sf"/>
</dbReference>
<accession>A0ABR9ULE7</accession>
<evidence type="ECO:0000259" key="3">
    <source>
        <dbReference type="Pfam" id="PF22494"/>
    </source>
</evidence>
<evidence type="ECO:0000313" key="5">
    <source>
        <dbReference type="Proteomes" id="UP000651156"/>
    </source>
</evidence>
<dbReference type="Gene3D" id="2.150.10.10">
    <property type="entry name" value="Serralysin-like metalloprotease, C-terminal"/>
    <property type="match status" value="2"/>
</dbReference>
<dbReference type="NCBIfam" id="NF038117">
    <property type="entry name" value="choice_anch_I"/>
    <property type="match status" value="1"/>
</dbReference>
<dbReference type="SUPFAM" id="SSF55816">
    <property type="entry name" value="5'-nucleotidase (syn. UDP-sugar hydrolase), C-terminal domain"/>
    <property type="match status" value="1"/>
</dbReference>
<dbReference type="InterPro" id="IPR006179">
    <property type="entry name" value="5_nucleotidase/apyrase"/>
</dbReference>
<dbReference type="Pfam" id="PF00353">
    <property type="entry name" value="HemolysinCabind"/>
    <property type="match status" value="3"/>
</dbReference>
<reference evidence="4 5" key="1">
    <citation type="submission" date="2020-10" db="EMBL/GenBank/DDBJ databases">
        <authorList>
            <person name="Castelo-Branco R."/>
            <person name="Eusebio N."/>
            <person name="Adriana R."/>
            <person name="Vieira A."/>
            <person name="Brugerolle De Fraissinette N."/>
            <person name="Rezende De Castro R."/>
            <person name="Schneider M.P."/>
            <person name="Vasconcelos V."/>
            <person name="Leao P.N."/>
        </authorList>
    </citation>
    <scope>NUCLEOTIDE SEQUENCE [LARGE SCALE GENOMIC DNA]</scope>
    <source>
        <strain evidence="4 5">LEGE 06123</strain>
    </source>
</reference>
<dbReference type="InterPro" id="IPR029052">
    <property type="entry name" value="Metallo-depent_PP-like"/>
</dbReference>
<gene>
    <name evidence="4" type="ORF">IQ230_01725</name>
</gene>
<keyword evidence="5" id="KW-1185">Reference proteome</keyword>
<dbReference type="SUPFAM" id="SSF51120">
    <property type="entry name" value="beta-Roll"/>
    <property type="match status" value="1"/>
</dbReference>
<dbReference type="PANTHER" id="PTHR46928">
    <property type="entry name" value="MESENCHYME-SPECIFIC CELL SURFACE GLYCOPROTEIN"/>
    <property type="match status" value="1"/>
</dbReference>
<proteinExistence type="predicted"/>
<dbReference type="Proteomes" id="UP000651156">
    <property type="component" value="Unassembled WGS sequence"/>
</dbReference>
<protein>
    <submittedName>
        <fullName evidence="4">Choice-of-anchor I family protein</fullName>
    </submittedName>
</protein>
<dbReference type="InterPro" id="IPR015943">
    <property type="entry name" value="WD40/YVTN_repeat-like_dom_sf"/>
</dbReference>
<feature type="domain" description="5'-Nucleotidase C-terminal" evidence="2">
    <location>
        <begin position="364"/>
        <end position="551"/>
    </location>
</feature>
<dbReference type="PRINTS" id="PR00313">
    <property type="entry name" value="CABNDNGRPT"/>
</dbReference>
<dbReference type="Gene3D" id="3.90.780.10">
    <property type="entry name" value="5'-Nucleotidase, C-terminal domain"/>
    <property type="match status" value="1"/>
</dbReference>
<feature type="domain" description="Choice-of-anchor I" evidence="3">
    <location>
        <begin position="652"/>
        <end position="1131"/>
    </location>
</feature>
<comment type="caution">
    <text evidence="4">The sequence shown here is derived from an EMBL/GenBank/DDBJ whole genome shotgun (WGS) entry which is preliminary data.</text>
</comment>
<dbReference type="PROSITE" id="PS00786">
    <property type="entry name" value="5_NUCLEOTIDASE_2"/>
    <property type="match status" value="1"/>
</dbReference>
<dbReference type="InterPro" id="IPR001343">
    <property type="entry name" value="Hemolysn_Ca-bd"/>
</dbReference>
<dbReference type="PANTHER" id="PTHR46928:SF1">
    <property type="entry name" value="MESENCHYME-SPECIFIC CELL SURFACE GLYCOPROTEIN"/>
    <property type="match status" value="1"/>
</dbReference>
<organism evidence="4 5">
    <name type="scientific">Gloeocapsopsis crepidinum LEGE 06123</name>
    <dbReference type="NCBI Taxonomy" id="588587"/>
    <lineage>
        <taxon>Bacteria</taxon>
        <taxon>Bacillati</taxon>
        <taxon>Cyanobacteriota</taxon>
        <taxon>Cyanophyceae</taxon>
        <taxon>Oscillatoriophycideae</taxon>
        <taxon>Chroococcales</taxon>
        <taxon>Chroococcaceae</taxon>
        <taxon>Gloeocapsopsis</taxon>
    </lineage>
</organism>
<name>A0ABR9ULE7_9CHRO</name>
<dbReference type="Gene3D" id="3.60.21.10">
    <property type="match status" value="1"/>
</dbReference>
<dbReference type="Pfam" id="PF22494">
    <property type="entry name" value="choice_anch_I"/>
    <property type="match status" value="1"/>
</dbReference>
<dbReference type="SUPFAM" id="SSF56300">
    <property type="entry name" value="Metallo-dependent phosphatases"/>
    <property type="match status" value="1"/>
</dbReference>
<evidence type="ECO:0000313" key="4">
    <source>
        <dbReference type="EMBL" id="MBE9189104.1"/>
    </source>
</evidence>
<dbReference type="InterPro" id="IPR052956">
    <property type="entry name" value="Mesenchyme-surface_protein"/>
</dbReference>
<dbReference type="Pfam" id="PF02872">
    <property type="entry name" value="5_nucleotid_C"/>
    <property type="match status" value="1"/>
</dbReference>